<gene>
    <name evidence="1" type="ORF">I4F81_005607</name>
</gene>
<dbReference type="Proteomes" id="UP000798662">
    <property type="component" value="Chromosome 2"/>
</dbReference>
<name>A0ACC3BYQ9_PYRYE</name>
<dbReference type="EMBL" id="CM020619">
    <property type="protein sequence ID" value="KAK1863042.1"/>
    <property type="molecule type" value="Genomic_DNA"/>
</dbReference>
<keyword evidence="2" id="KW-1185">Reference proteome</keyword>
<organism evidence="1 2">
    <name type="scientific">Pyropia yezoensis</name>
    <name type="common">Susabi-nori</name>
    <name type="synonym">Porphyra yezoensis</name>
    <dbReference type="NCBI Taxonomy" id="2788"/>
    <lineage>
        <taxon>Eukaryota</taxon>
        <taxon>Rhodophyta</taxon>
        <taxon>Bangiophyceae</taxon>
        <taxon>Bangiales</taxon>
        <taxon>Bangiaceae</taxon>
        <taxon>Pyropia</taxon>
    </lineage>
</organism>
<comment type="caution">
    <text evidence="1">The sequence shown here is derived from an EMBL/GenBank/DDBJ whole genome shotgun (WGS) entry which is preliminary data.</text>
</comment>
<protein>
    <submittedName>
        <fullName evidence="1">Uncharacterized protein</fullName>
    </submittedName>
</protein>
<accession>A0ACC3BYQ9</accession>
<reference evidence="1" key="1">
    <citation type="submission" date="2019-11" db="EMBL/GenBank/DDBJ databases">
        <title>Nori genome reveals adaptations in red seaweeds to the harsh intertidal environment.</title>
        <authorList>
            <person name="Wang D."/>
            <person name="Mao Y."/>
        </authorList>
    </citation>
    <scope>NUCLEOTIDE SEQUENCE</scope>
    <source>
        <tissue evidence="1">Gametophyte</tissue>
    </source>
</reference>
<evidence type="ECO:0000313" key="1">
    <source>
        <dbReference type="EMBL" id="KAK1863042.1"/>
    </source>
</evidence>
<evidence type="ECO:0000313" key="2">
    <source>
        <dbReference type="Proteomes" id="UP000798662"/>
    </source>
</evidence>
<sequence>MLFRAPAALAAAAIAAGVLVAAAAAPALAAADDGLARLGSCDALLAAYRTAAAARVGSRGVVGLFDSRGGPLFAAASPGGARSPREAGAVSGGDAATAKGAAEAAAAPAAAAPEAGTDFSDTNVQVEGVAEPDLVKTDGKRVFVLRGRTLSVIKVSEGGETGTVTGSLAIGDHTPSEMFLDGDGDQLVLLGNTYGNLVGLTKGDTALRSAPNLLRLPGGSVTVLTLVDVADWAAPRVVATFRASGRYLAARRVDGTVRLVVSSRVTGRVRWVYPGWMEPRTSGGAAAPRLDATSAAAENKRRIEASTLDDWVPSYRVTTPAGATASAYLVNCDSVFRPDRFGGFSSLSILTFDLRKGKGGTKGSALLRLTPVAGVAVQADGDTVYATEKALYVATTDYQFDVLASAAGSDGAPPGADEAALATSVVLPRSRFVTRVHQFDLSSAAATYIGSGAVPGSVLNQFSFHAYKGTLFVATTEGSPWGASRDTSSSSVSALRPSGSGSLSVVGSVSDLGVGERIFAVRYVADTAYVVTFKRTDPLYVISLADPTAPARVGELKIPGFSSYLHPVGPGRLLGVGQDATAEGVATAAKVSLFSVEDPANPVELDSWVDAPAADDGGGGVRRGTSSSTVGWDHRAFLYWAPTSTAVLPLAGYGVRRFTGALVLHVGADSLTEAGRLAHPDGSSVARNWVLGGDHLWSLSRTTVVVNALDGLARQGLVDLPSSSQVPGPIRFPLPVVAAA</sequence>
<proteinExistence type="predicted"/>